<dbReference type="EMBL" id="JABFTP020000124">
    <property type="protein sequence ID" value="KAL3279567.1"/>
    <property type="molecule type" value="Genomic_DNA"/>
</dbReference>
<name>A0ABD2NM84_9CUCU</name>
<gene>
    <name evidence="2" type="ORF">HHI36_017074</name>
</gene>
<feature type="region of interest" description="Disordered" evidence="1">
    <location>
        <begin position="1"/>
        <end position="27"/>
    </location>
</feature>
<sequence>DLPHEKVLLQEDSTYRGHSKATPAPSTSEFICIGSTRETPTTRGFPTGSIQKTTFPHIHQRIHLRPMEGKGYTCRRHPKTIRLPSTSELICRSSARETPTTKRFHTGNLQKATLSHSHQGIHLQRLHTTNSDEETIQYRGHPGSDASTQSSANYLQGST</sequence>
<evidence type="ECO:0000313" key="3">
    <source>
        <dbReference type="Proteomes" id="UP001516400"/>
    </source>
</evidence>
<keyword evidence="3" id="KW-1185">Reference proteome</keyword>
<evidence type="ECO:0000256" key="1">
    <source>
        <dbReference type="SAM" id="MobiDB-lite"/>
    </source>
</evidence>
<comment type="caution">
    <text evidence="2">The sequence shown here is derived from an EMBL/GenBank/DDBJ whole genome shotgun (WGS) entry which is preliminary data.</text>
</comment>
<feature type="compositionally biased region" description="Basic and acidic residues" evidence="1">
    <location>
        <begin position="1"/>
        <end position="15"/>
    </location>
</feature>
<evidence type="ECO:0000313" key="2">
    <source>
        <dbReference type="EMBL" id="KAL3279567.1"/>
    </source>
</evidence>
<proteinExistence type="predicted"/>
<accession>A0ABD2NM84</accession>
<feature type="compositionally biased region" description="Polar residues" evidence="1">
    <location>
        <begin position="145"/>
        <end position="159"/>
    </location>
</feature>
<feature type="non-terminal residue" evidence="2">
    <location>
        <position position="1"/>
    </location>
</feature>
<organism evidence="2 3">
    <name type="scientific">Cryptolaemus montrouzieri</name>
    <dbReference type="NCBI Taxonomy" id="559131"/>
    <lineage>
        <taxon>Eukaryota</taxon>
        <taxon>Metazoa</taxon>
        <taxon>Ecdysozoa</taxon>
        <taxon>Arthropoda</taxon>
        <taxon>Hexapoda</taxon>
        <taxon>Insecta</taxon>
        <taxon>Pterygota</taxon>
        <taxon>Neoptera</taxon>
        <taxon>Endopterygota</taxon>
        <taxon>Coleoptera</taxon>
        <taxon>Polyphaga</taxon>
        <taxon>Cucujiformia</taxon>
        <taxon>Coccinelloidea</taxon>
        <taxon>Coccinellidae</taxon>
        <taxon>Scymninae</taxon>
        <taxon>Scymnini</taxon>
        <taxon>Cryptolaemus</taxon>
    </lineage>
</organism>
<protein>
    <submittedName>
        <fullName evidence="2">Uncharacterized protein</fullName>
    </submittedName>
</protein>
<dbReference type="AlphaFoldDB" id="A0ABD2NM84"/>
<dbReference type="Proteomes" id="UP001516400">
    <property type="component" value="Unassembled WGS sequence"/>
</dbReference>
<reference evidence="2 3" key="1">
    <citation type="journal article" date="2021" name="BMC Biol.">
        <title>Horizontally acquired antibacterial genes associated with adaptive radiation of ladybird beetles.</title>
        <authorList>
            <person name="Li H.S."/>
            <person name="Tang X.F."/>
            <person name="Huang Y.H."/>
            <person name="Xu Z.Y."/>
            <person name="Chen M.L."/>
            <person name="Du X.Y."/>
            <person name="Qiu B.Y."/>
            <person name="Chen P.T."/>
            <person name="Zhang W."/>
            <person name="Slipinski A."/>
            <person name="Escalona H.E."/>
            <person name="Waterhouse R.M."/>
            <person name="Zwick A."/>
            <person name="Pang H."/>
        </authorList>
    </citation>
    <scope>NUCLEOTIDE SEQUENCE [LARGE SCALE GENOMIC DNA]</scope>
    <source>
        <strain evidence="2">SYSU2018</strain>
    </source>
</reference>
<feature type="region of interest" description="Disordered" evidence="1">
    <location>
        <begin position="138"/>
        <end position="159"/>
    </location>
</feature>